<reference evidence="3" key="1">
    <citation type="submission" date="2019-10" db="EMBL/GenBank/DDBJ databases">
        <authorList>
            <consortium name="DOE Joint Genome Institute"/>
            <person name="Kuo A."/>
            <person name="Miyauchi S."/>
            <person name="Kiss E."/>
            <person name="Drula E."/>
            <person name="Kohler A."/>
            <person name="Sanchez-Garcia M."/>
            <person name="Andreopoulos B."/>
            <person name="Barry K.W."/>
            <person name="Bonito G."/>
            <person name="Buee M."/>
            <person name="Carver A."/>
            <person name="Chen C."/>
            <person name="Cichocki N."/>
            <person name="Clum A."/>
            <person name="Culley D."/>
            <person name="Crous P.W."/>
            <person name="Fauchery L."/>
            <person name="Girlanda M."/>
            <person name="Hayes R."/>
            <person name="Keri Z."/>
            <person name="LaButti K."/>
            <person name="Lipzen A."/>
            <person name="Lombard V."/>
            <person name="Magnuson J."/>
            <person name="Maillard F."/>
            <person name="Morin E."/>
            <person name="Murat C."/>
            <person name="Nolan M."/>
            <person name="Ohm R."/>
            <person name="Pangilinan J."/>
            <person name="Pereira M."/>
            <person name="Perotto S."/>
            <person name="Peter M."/>
            <person name="Riley R."/>
            <person name="Sitrit Y."/>
            <person name="Stielow B."/>
            <person name="Szollosi G."/>
            <person name="Zifcakova L."/>
            <person name="Stursova M."/>
            <person name="Spatafora J.W."/>
            <person name="Tedersoo L."/>
            <person name="Vaario L.-M."/>
            <person name="Yamada A."/>
            <person name="Yan M."/>
            <person name="Wang P."/>
            <person name="Xu J."/>
            <person name="Bruns T."/>
            <person name="Baldrian P."/>
            <person name="Vilgalys R."/>
            <person name="Henrissat B."/>
            <person name="Grigoriev I.V."/>
            <person name="Hibbett D."/>
            <person name="Nagy L.G."/>
            <person name="Martin F.M."/>
        </authorList>
    </citation>
    <scope>NUCLEOTIDE SEQUENCE</scope>
    <source>
        <strain evidence="3">BED1</strain>
    </source>
</reference>
<dbReference type="Gene3D" id="1.25.40.90">
    <property type="match status" value="1"/>
</dbReference>
<protein>
    <submittedName>
        <fullName evidence="3">CTD kinase subunit gamma CTK3-domain-containing protein</fullName>
    </submittedName>
</protein>
<evidence type="ECO:0000259" key="2">
    <source>
        <dbReference type="PROSITE" id="PS51391"/>
    </source>
</evidence>
<dbReference type="Pfam" id="PF12350">
    <property type="entry name" value="CTK3_C"/>
    <property type="match status" value="1"/>
</dbReference>
<name>A0AAD4BCK6_BOLED</name>
<dbReference type="InterPro" id="IPR024638">
    <property type="entry name" value="Ctk3_N"/>
</dbReference>
<dbReference type="InterPro" id="IPR006569">
    <property type="entry name" value="CID_dom"/>
</dbReference>
<dbReference type="Pfam" id="PF12243">
    <property type="entry name" value="CTK3"/>
    <property type="match status" value="2"/>
</dbReference>
<comment type="caution">
    <text evidence="3">The sequence shown here is derived from an EMBL/GenBank/DDBJ whole genome shotgun (WGS) entry which is preliminary data.</text>
</comment>
<feature type="region of interest" description="Disordered" evidence="1">
    <location>
        <begin position="291"/>
        <end position="312"/>
    </location>
</feature>
<dbReference type="InterPro" id="IPR008942">
    <property type="entry name" value="ENTH_VHS"/>
</dbReference>
<dbReference type="InterPro" id="IPR024637">
    <property type="entry name" value="Ctk3_C"/>
</dbReference>
<feature type="compositionally biased region" description="Low complexity" evidence="1">
    <location>
        <begin position="232"/>
        <end position="256"/>
    </location>
</feature>
<dbReference type="PANTHER" id="PTHR28291">
    <property type="entry name" value="CTD KINASE SUBUNIT GAMMA"/>
    <property type="match status" value="1"/>
</dbReference>
<proteinExistence type="predicted"/>
<dbReference type="EMBL" id="WHUW01000192">
    <property type="protein sequence ID" value="KAF8418630.1"/>
    <property type="molecule type" value="Genomic_DNA"/>
</dbReference>
<dbReference type="PANTHER" id="PTHR28291:SF1">
    <property type="entry name" value="CTD KINASE SUBUNIT GAMMA"/>
    <property type="match status" value="1"/>
</dbReference>
<dbReference type="InterPro" id="IPR042326">
    <property type="entry name" value="Ctk3"/>
</dbReference>
<feature type="region of interest" description="Disordered" evidence="1">
    <location>
        <begin position="163"/>
        <end position="256"/>
    </location>
</feature>
<feature type="compositionally biased region" description="Polar residues" evidence="1">
    <location>
        <begin position="163"/>
        <end position="183"/>
    </location>
</feature>
<dbReference type="AlphaFoldDB" id="A0AAD4BCK6"/>
<dbReference type="Proteomes" id="UP001194468">
    <property type="component" value="Unassembled WGS sequence"/>
</dbReference>
<accession>A0AAD4BCK6</accession>
<keyword evidence="3" id="KW-0808">Transferase</keyword>
<feature type="compositionally biased region" description="Acidic residues" evidence="1">
    <location>
        <begin position="291"/>
        <end position="303"/>
    </location>
</feature>
<dbReference type="GO" id="GO:0016301">
    <property type="term" value="F:kinase activity"/>
    <property type="evidence" value="ECO:0007669"/>
    <property type="project" value="UniProtKB-KW"/>
</dbReference>
<reference evidence="3" key="2">
    <citation type="journal article" date="2020" name="Nat. Commun.">
        <title>Large-scale genome sequencing of mycorrhizal fungi provides insights into the early evolution of symbiotic traits.</title>
        <authorList>
            <person name="Miyauchi S."/>
            <person name="Kiss E."/>
            <person name="Kuo A."/>
            <person name="Drula E."/>
            <person name="Kohler A."/>
            <person name="Sanchez-Garcia M."/>
            <person name="Morin E."/>
            <person name="Andreopoulos B."/>
            <person name="Barry K.W."/>
            <person name="Bonito G."/>
            <person name="Buee M."/>
            <person name="Carver A."/>
            <person name="Chen C."/>
            <person name="Cichocki N."/>
            <person name="Clum A."/>
            <person name="Culley D."/>
            <person name="Crous P.W."/>
            <person name="Fauchery L."/>
            <person name="Girlanda M."/>
            <person name="Hayes R.D."/>
            <person name="Keri Z."/>
            <person name="LaButti K."/>
            <person name="Lipzen A."/>
            <person name="Lombard V."/>
            <person name="Magnuson J."/>
            <person name="Maillard F."/>
            <person name="Murat C."/>
            <person name="Nolan M."/>
            <person name="Ohm R.A."/>
            <person name="Pangilinan J."/>
            <person name="Pereira M.F."/>
            <person name="Perotto S."/>
            <person name="Peter M."/>
            <person name="Pfister S."/>
            <person name="Riley R."/>
            <person name="Sitrit Y."/>
            <person name="Stielow J.B."/>
            <person name="Szollosi G."/>
            <person name="Zifcakova L."/>
            <person name="Stursova M."/>
            <person name="Spatafora J.W."/>
            <person name="Tedersoo L."/>
            <person name="Vaario L.M."/>
            <person name="Yamada A."/>
            <person name="Yan M."/>
            <person name="Wang P."/>
            <person name="Xu J."/>
            <person name="Bruns T."/>
            <person name="Baldrian P."/>
            <person name="Vilgalys R."/>
            <person name="Dunand C."/>
            <person name="Henrissat B."/>
            <person name="Grigoriev I.V."/>
            <person name="Hibbett D."/>
            <person name="Nagy L.G."/>
            <person name="Martin F.M."/>
        </authorList>
    </citation>
    <scope>NUCLEOTIDE SEQUENCE</scope>
    <source>
        <strain evidence="3">BED1</strain>
    </source>
</reference>
<feature type="compositionally biased region" description="Basic and acidic residues" evidence="1">
    <location>
        <begin position="198"/>
        <end position="213"/>
    </location>
</feature>
<evidence type="ECO:0000256" key="1">
    <source>
        <dbReference type="SAM" id="MobiDB-lite"/>
    </source>
</evidence>
<dbReference type="PROSITE" id="PS51391">
    <property type="entry name" value="CID"/>
    <property type="match status" value="1"/>
</dbReference>
<keyword evidence="4" id="KW-1185">Reference proteome</keyword>
<feature type="domain" description="CID" evidence="2">
    <location>
        <begin position="2"/>
        <end position="167"/>
    </location>
</feature>
<evidence type="ECO:0000313" key="4">
    <source>
        <dbReference type="Proteomes" id="UP001194468"/>
    </source>
</evidence>
<evidence type="ECO:0000313" key="3">
    <source>
        <dbReference type="EMBL" id="KAF8418630.1"/>
    </source>
</evidence>
<organism evidence="3 4">
    <name type="scientific">Boletus edulis BED1</name>
    <dbReference type="NCBI Taxonomy" id="1328754"/>
    <lineage>
        <taxon>Eukaryota</taxon>
        <taxon>Fungi</taxon>
        <taxon>Dikarya</taxon>
        <taxon>Basidiomycota</taxon>
        <taxon>Agaricomycotina</taxon>
        <taxon>Agaricomycetes</taxon>
        <taxon>Agaricomycetidae</taxon>
        <taxon>Boletales</taxon>
        <taxon>Boletineae</taxon>
        <taxon>Boletaceae</taxon>
        <taxon>Boletoideae</taxon>
        <taxon>Boletus</taxon>
    </lineage>
</organism>
<keyword evidence="3" id="KW-0418">Kinase</keyword>
<dbReference type="GO" id="GO:0045943">
    <property type="term" value="P:positive regulation of transcription by RNA polymerase I"/>
    <property type="evidence" value="ECO:0007669"/>
    <property type="project" value="TreeGrafter"/>
</dbReference>
<dbReference type="GO" id="GO:0032786">
    <property type="term" value="P:positive regulation of DNA-templated transcription, elongation"/>
    <property type="evidence" value="ECO:0007669"/>
    <property type="project" value="InterPro"/>
</dbReference>
<feature type="non-terminal residue" evidence="3">
    <location>
        <position position="1"/>
    </location>
</feature>
<sequence>MDPFEVRMQFLGLLRKLNATQQSIQKVVGYALKYFSRCGEDLWECIIEECQKGSINHRINILYFLDSLCESSLLAKAHQPIPAESSSCYPSSLLTPHARHAKQANTSFYVDYVSRDLRQIVECVVPVGRQGLPNLTSTKQILENWRTKRIIEPQRVDEGMQVLSSRHTQPTESSIASAPALTSQPPPSRGPGAGNDAHLSRGEIFKRIEEDRERHKRLRERRWVQAQPQVLSHSYPSHHSQPHHPAAGSGPGSSSGTAGYTAYALASFLPLSESENATLALDIEFENEWDATSDWNEDDEEVVMEERELCYP</sequence>
<dbReference type="GO" id="GO:0070692">
    <property type="term" value="C:CTDK-1 complex"/>
    <property type="evidence" value="ECO:0007669"/>
    <property type="project" value="InterPro"/>
</dbReference>
<gene>
    <name evidence="3" type="ORF">L210DRAFT_3327372</name>
</gene>